<reference evidence="2" key="1">
    <citation type="submission" date="2022-10" db="UniProtKB">
        <authorList>
            <consortium name="WormBaseParasite"/>
        </authorList>
    </citation>
    <scope>IDENTIFICATION</scope>
    <source>
        <strain evidence="2">MHco3</strain>
    </source>
</reference>
<dbReference type="InterPro" id="IPR011050">
    <property type="entry name" value="Pectin_lyase_fold/virulence"/>
</dbReference>
<evidence type="ECO:0000313" key="1">
    <source>
        <dbReference type="Proteomes" id="UP000025227"/>
    </source>
</evidence>
<dbReference type="SUPFAM" id="SSF51126">
    <property type="entry name" value="Pectin lyase-like"/>
    <property type="match status" value="1"/>
</dbReference>
<organism evidence="1 2">
    <name type="scientific">Haemonchus contortus</name>
    <name type="common">Barber pole worm</name>
    <dbReference type="NCBI Taxonomy" id="6289"/>
    <lineage>
        <taxon>Eukaryota</taxon>
        <taxon>Metazoa</taxon>
        <taxon>Ecdysozoa</taxon>
        <taxon>Nematoda</taxon>
        <taxon>Chromadorea</taxon>
        <taxon>Rhabditida</taxon>
        <taxon>Rhabditina</taxon>
        <taxon>Rhabditomorpha</taxon>
        <taxon>Strongyloidea</taxon>
        <taxon>Trichostrongylidae</taxon>
        <taxon>Haemonchus</taxon>
    </lineage>
</organism>
<dbReference type="WBParaSite" id="HCON_00144920-00002">
    <property type="protein sequence ID" value="HCON_00144920-00002"/>
    <property type="gene ID" value="HCON_00144920"/>
</dbReference>
<name>A0A912MZB4_HAECO</name>
<dbReference type="OMA" id="VESCSHR"/>
<sequence>MKGIFHSLESDGNVIVMRTAIIALSLLIVRDVVASFLRVESGHQWISIDGRDPYMGFFTRLQFHEPTCIRSLTVHCLKPLTGAEEIDILFSECKHGHWKIMHYTNTKEKFILKKEVVARQLSISSPVALSIIDVQVETCSRNSTIPVDACRPPRVHPRRHGKQFAPVRVRESERTRRKRSIQYILPDVYRNESSPYEIPLDVLIPVDRTVVIQPGVVLRFADDAGFTVQGVLIANGTKSAPVTFEPQTGRWKGIEIVNASVPSVFRFANVTGSKLGITVKSGIPPFIEDVISSSNHNGFDFQTNSSVRIVNSSALDNENTGFRISSKYR</sequence>
<proteinExistence type="predicted"/>
<keyword evidence="1" id="KW-1185">Reference proteome</keyword>
<accession>A0A912MZB4</accession>
<evidence type="ECO:0000313" key="2">
    <source>
        <dbReference type="WBParaSite" id="HCON_00144920-00002"/>
    </source>
</evidence>
<dbReference type="AlphaFoldDB" id="A0A912MZB4"/>
<protein>
    <submittedName>
        <fullName evidence="2">Beta_helix domain-containing protein</fullName>
    </submittedName>
</protein>
<dbReference type="Proteomes" id="UP000025227">
    <property type="component" value="Unplaced"/>
</dbReference>